<dbReference type="PANTHER" id="PTHR43463:SF1">
    <property type="entry name" value="NICOTINATE-NUCLEOTIDE--DIMETHYLBENZIMIDAZOLE PHOSPHORIBOSYLTRANSFERASE"/>
    <property type="match status" value="1"/>
</dbReference>
<evidence type="ECO:0000256" key="8">
    <source>
        <dbReference type="ARBA" id="ARBA00022679"/>
    </source>
</evidence>
<comment type="similarity">
    <text evidence="3">Belongs to the CobT family.</text>
</comment>
<evidence type="ECO:0000256" key="5">
    <source>
        <dbReference type="ARBA" id="ARBA00015486"/>
    </source>
</evidence>
<evidence type="ECO:0000256" key="6">
    <source>
        <dbReference type="ARBA" id="ARBA00022573"/>
    </source>
</evidence>
<accession>A0A921HMF5</accession>
<name>A0A921HMF5_9FIRM</name>
<dbReference type="InterPro" id="IPR017846">
    <property type="entry name" value="Nict_dMeBzImd_PRibTrfase_bact"/>
</dbReference>
<keyword evidence="8 11" id="KW-0808">Transferase</keyword>
<comment type="caution">
    <text evidence="11">The sequence shown here is derived from an EMBL/GenBank/DDBJ whole genome shotgun (WGS) entry which is preliminary data.</text>
</comment>
<proteinExistence type="inferred from homology"/>
<dbReference type="CDD" id="cd02439">
    <property type="entry name" value="DMB-PRT_CobT"/>
    <property type="match status" value="1"/>
</dbReference>
<dbReference type="NCBIfam" id="TIGR03160">
    <property type="entry name" value="cobT_DBIPRT"/>
    <property type="match status" value="1"/>
</dbReference>
<gene>
    <name evidence="11" type="primary">cobT</name>
    <name evidence="11" type="ORF">K8V65_05755</name>
</gene>
<reference evidence="11" key="1">
    <citation type="journal article" date="2021" name="PeerJ">
        <title>Extensive microbial diversity within the chicken gut microbiome revealed by metagenomics and culture.</title>
        <authorList>
            <person name="Gilroy R."/>
            <person name="Ravi A."/>
            <person name="Getino M."/>
            <person name="Pursley I."/>
            <person name="Horton D.L."/>
            <person name="Alikhan N.F."/>
            <person name="Baker D."/>
            <person name="Gharbi K."/>
            <person name="Hall N."/>
            <person name="Watson M."/>
            <person name="Adriaenssens E.M."/>
            <person name="Foster-Nyarko E."/>
            <person name="Jarju S."/>
            <person name="Secka A."/>
            <person name="Antonio M."/>
            <person name="Oren A."/>
            <person name="Chaudhuri R.R."/>
            <person name="La Ragione R."/>
            <person name="Hildebrand F."/>
            <person name="Pallen M.J."/>
        </authorList>
    </citation>
    <scope>NUCLEOTIDE SEQUENCE</scope>
    <source>
        <strain evidence="11">7318</strain>
    </source>
</reference>
<reference evidence="11" key="2">
    <citation type="submission" date="2021-09" db="EMBL/GenBank/DDBJ databases">
        <authorList>
            <person name="Gilroy R."/>
        </authorList>
    </citation>
    <scope>NUCLEOTIDE SEQUENCE</scope>
    <source>
        <strain evidence="11">7318</strain>
    </source>
</reference>
<comment type="pathway">
    <text evidence="2">Nucleoside biosynthesis; alpha-ribazole biosynthesis; alpha-ribazole from 5,6-dimethylbenzimidazole: step 1/2.</text>
</comment>
<evidence type="ECO:0000256" key="1">
    <source>
        <dbReference type="ARBA" id="ARBA00002197"/>
    </source>
</evidence>
<evidence type="ECO:0000256" key="7">
    <source>
        <dbReference type="ARBA" id="ARBA00022676"/>
    </source>
</evidence>
<dbReference type="GO" id="GO:0009236">
    <property type="term" value="P:cobalamin biosynthetic process"/>
    <property type="evidence" value="ECO:0007669"/>
    <property type="project" value="UniProtKB-UniRule"/>
</dbReference>
<evidence type="ECO:0000256" key="9">
    <source>
        <dbReference type="ARBA" id="ARBA00047340"/>
    </source>
</evidence>
<comment type="function">
    <text evidence="1">Catalyzes the synthesis of alpha-ribazole-5'-phosphate from nicotinate mononucleotide (NAMN) and 5,6-dimethylbenzimidazole (DMB).</text>
</comment>
<comment type="catalytic activity">
    <reaction evidence="9">
        <text>5,6-dimethylbenzimidazole + nicotinate beta-D-ribonucleotide = alpha-ribazole 5'-phosphate + nicotinate + H(+)</text>
        <dbReference type="Rhea" id="RHEA:11196"/>
        <dbReference type="ChEBI" id="CHEBI:15378"/>
        <dbReference type="ChEBI" id="CHEBI:15890"/>
        <dbReference type="ChEBI" id="CHEBI:32544"/>
        <dbReference type="ChEBI" id="CHEBI:57502"/>
        <dbReference type="ChEBI" id="CHEBI:57918"/>
        <dbReference type="EC" id="2.4.2.21"/>
    </reaction>
</comment>
<dbReference type="NCBIfam" id="NF000996">
    <property type="entry name" value="PRK00105.1"/>
    <property type="match status" value="1"/>
</dbReference>
<evidence type="ECO:0000256" key="3">
    <source>
        <dbReference type="ARBA" id="ARBA00007110"/>
    </source>
</evidence>
<dbReference type="Gene3D" id="3.40.50.10210">
    <property type="match status" value="1"/>
</dbReference>
<dbReference type="InterPro" id="IPR023195">
    <property type="entry name" value="Nict_dMeBzImd_PRibTrfase_N"/>
</dbReference>
<keyword evidence="7 11" id="KW-0328">Glycosyltransferase</keyword>
<dbReference type="InterPro" id="IPR003200">
    <property type="entry name" value="Nict_dMeBzImd_PRibTrfase"/>
</dbReference>
<dbReference type="SUPFAM" id="SSF52733">
    <property type="entry name" value="Nicotinate mononucleotide:5,6-dimethylbenzimidazole phosphoribosyltransferase (CobT)"/>
    <property type="match status" value="2"/>
</dbReference>
<dbReference type="InterPro" id="IPR036087">
    <property type="entry name" value="Nict_dMeBzImd_PRibTrfase_sf"/>
</dbReference>
<dbReference type="AlphaFoldDB" id="A0A921HMF5"/>
<protein>
    <recommendedName>
        <fullName evidence="5 10">Nicotinate-nucleotide--dimethylbenzimidazole phosphoribosyltransferase</fullName>
        <ecNumber evidence="4 10">2.4.2.21</ecNumber>
    </recommendedName>
</protein>
<evidence type="ECO:0000256" key="2">
    <source>
        <dbReference type="ARBA" id="ARBA00005049"/>
    </source>
</evidence>
<dbReference type="GO" id="GO:0008939">
    <property type="term" value="F:nicotinate-nucleotide-dimethylbenzimidazole phosphoribosyltransferase activity"/>
    <property type="evidence" value="ECO:0007669"/>
    <property type="project" value="UniProtKB-UniRule"/>
</dbReference>
<dbReference type="Gene3D" id="1.10.1610.10">
    <property type="match status" value="3"/>
</dbReference>
<dbReference type="Proteomes" id="UP000780768">
    <property type="component" value="Unassembled WGS sequence"/>
</dbReference>
<evidence type="ECO:0000256" key="4">
    <source>
        <dbReference type="ARBA" id="ARBA00011991"/>
    </source>
</evidence>
<evidence type="ECO:0000313" key="12">
    <source>
        <dbReference type="Proteomes" id="UP000780768"/>
    </source>
</evidence>
<dbReference type="Pfam" id="PF02277">
    <property type="entry name" value="DBI_PRT"/>
    <property type="match status" value="2"/>
</dbReference>
<sequence length="640" mass="69024">MSLLNQTIRKILPPDQRAIKFVRHKLAQTMTNPDGLGELQNILLRYVGITGQINPEIPKKFTIIACADHGVAEMNVSAYPQETTAHMTRNYLVSKGAVANAMSNFCGSDMIVVDMGIKAPVDDIPGLLNRKIAPGTNNCAKGPAMTREQAIEAIETGIRLVNHYAAQGYCCFLPGEMGIANTTASASIVACLCNLTPKQATGRGTNISDERLAIKIDVVRQALKVNNPDPTDGIDVMSKVGGFELACITGIILGAAANRCFVVLDGFNTGSAALVAQAICPQITDYLMASHLAAEPAHNAILQKLNLAPYMDLKFRLGEATGSSIAVNILDCAINAYHSVYQAALAEKDKLIKPNIPEADFDTKLALLKQVRNMTVPDDKMRTKCRQRIDNLTKPIYSLGKLEEIAENIAGITRQEKPTKVRKKILVITPEESCSVVQHRLTQSFALHAEAGYHFTAIPQTALRPQTLSFSLLQGICYGSKLKNVDVLGIACCENHPKEICGTFGLSIQQQLCQPNNALRYGKRKFLSLEPTPYLCQIAFMAGVAIGAAGKGILVLSDDIPSVIALRYALLLAPAINPYLMFVCPDYLDLHITTGGGCICALGMKLIDASLQMLKDMKTFAEADVAIANDGPGAKIQTKA</sequence>
<evidence type="ECO:0000313" key="11">
    <source>
        <dbReference type="EMBL" id="HJF85145.1"/>
    </source>
</evidence>
<keyword evidence="6" id="KW-0169">Cobalamin biosynthesis</keyword>
<dbReference type="FunFam" id="3.40.50.10210:FF:000001">
    <property type="entry name" value="Nicotinate-nucleotide--dimethylbenzimidazole phosphoribosyltransferase"/>
    <property type="match status" value="1"/>
</dbReference>
<dbReference type="EC" id="2.4.2.21" evidence="4 10"/>
<dbReference type="PANTHER" id="PTHR43463">
    <property type="entry name" value="NICOTINATE-NUCLEOTIDE--DIMETHYLBENZIMIDAZOLE PHOSPHORIBOSYLTRANSFERASE"/>
    <property type="match status" value="1"/>
</dbReference>
<evidence type="ECO:0000256" key="10">
    <source>
        <dbReference type="NCBIfam" id="TIGR03160"/>
    </source>
</evidence>
<dbReference type="EMBL" id="DYVR01000157">
    <property type="protein sequence ID" value="HJF85145.1"/>
    <property type="molecule type" value="Genomic_DNA"/>
</dbReference>
<dbReference type="RefSeq" id="WP_289547479.1">
    <property type="nucleotide sequence ID" value="NZ_CAKMHU010000013.1"/>
</dbReference>
<organism evidence="11 12">
    <name type="scientific">Megamonas hypermegale</name>
    <dbReference type="NCBI Taxonomy" id="158847"/>
    <lineage>
        <taxon>Bacteria</taxon>
        <taxon>Bacillati</taxon>
        <taxon>Bacillota</taxon>
        <taxon>Negativicutes</taxon>
        <taxon>Selenomonadales</taxon>
        <taxon>Selenomonadaceae</taxon>
        <taxon>Megamonas</taxon>
    </lineage>
</organism>